<dbReference type="Proteomes" id="UP001519460">
    <property type="component" value="Unassembled WGS sequence"/>
</dbReference>
<accession>A0ABD0KNP3</accession>
<comment type="caution">
    <text evidence="1">The sequence shown here is derived from an EMBL/GenBank/DDBJ whole genome shotgun (WGS) entry which is preliminary data.</text>
</comment>
<dbReference type="AlphaFoldDB" id="A0ABD0KNP3"/>
<sequence>MARLSLLSLILSRHREAFLKFENLKTMLEISNVIPNMSKPFYGKTSEEIEQPFISPDSQVVDVLFCHKSKTSIVRANCCERLASVGTDRSCSPLLSAQPEARAPLRHARAQMHSVARAGCATVISVSYG</sequence>
<evidence type="ECO:0000313" key="1">
    <source>
        <dbReference type="EMBL" id="KAK7488846.1"/>
    </source>
</evidence>
<proteinExistence type="predicted"/>
<evidence type="ECO:0000313" key="2">
    <source>
        <dbReference type="Proteomes" id="UP001519460"/>
    </source>
</evidence>
<gene>
    <name evidence="1" type="ORF">BaRGS_00019981</name>
</gene>
<dbReference type="EMBL" id="JACVVK020000146">
    <property type="protein sequence ID" value="KAK7488846.1"/>
    <property type="molecule type" value="Genomic_DNA"/>
</dbReference>
<keyword evidence="2" id="KW-1185">Reference proteome</keyword>
<reference evidence="1 2" key="1">
    <citation type="journal article" date="2023" name="Sci. Data">
        <title>Genome assembly of the Korean intertidal mud-creeper Batillaria attramentaria.</title>
        <authorList>
            <person name="Patra A.K."/>
            <person name="Ho P.T."/>
            <person name="Jun S."/>
            <person name="Lee S.J."/>
            <person name="Kim Y."/>
            <person name="Won Y.J."/>
        </authorList>
    </citation>
    <scope>NUCLEOTIDE SEQUENCE [LARGE SCALE GENOMIC DNA]</scope>
    <source>
        <strain evidence="1">Wonlab-2016</strain>
    </source>
</reference>
<protein>
    <submittedName>
        <fullName evidence="1">Uncharacterized protein</fullName>
    </submittedName>
</protein>
<organism evidence="1 2">
    <name type="scientific">Batillaria attramentaria</name>
    <dbReference type="NCBI Taxonomy" id="370345"/>
    <lineage>
        <taxon>Eukaryota</taxon>
        <taxon>Metazoa</taxon>
        <taxon>Spiralia</taxon>
        <taxon>Lophotrochozoa</taxon>
        <taxon>Mollusca</taxon>
        <taxon>Gastropoda</taxon>
        <taxon>Caenogastropoda</taxon>
        <taxon>Sorbeoconcha</taxon>
        <taxon>Cerithioidea</taxon>
        <taxon>Batillariidae</taxon>
        <taxon>Batillaria</taxon>
    </lineage>
</organism>
<name>A0ABD0KNP3_9CAEN</name>